<dbReference type="InterPro" id="IPR027417">
    <property type="entry name" value="P-loop_NTPase"/>
</dbReference>
<evidence type="ECO:0000256" key="1">
    <source>
        <dbReference type="ARBA" id="ARBA00022741"/>
    </source>
</evidence>
<dbReference type="GO" id="GO:0005829">
    <property type="term" value="C:cytosol"/>
    <property type="evidence" value="ECO:0007669"/>
    <property type="project" value="TreeGrafter"/>
</dbReference>
<organism evidence="10 11">
    <name type="scientific">Ornithinibacillus caprae</name>
    <dbReference type="NCBI Taxonomy" id="2678566"/>
    <lineage>
        <taxon>Bacteria</taxon>
        <taxon>Bacillati</taxon>
        <taxon>Bacillota</taxon>
        <taxon>Bacilli</taxon>
        <taxon>Bacillales</taxon>
        <taxon>Bacillaceae</taxon>
        <taxon>Ornithinibacillus</taxon>
    </lineage>
</organism>
<evidence type="ECO:0000313" key="11">
    <source>
        <dbReference type="Proteomes" id="UP000469125"/>
    </source>
</evidence>
<evidence type="ECO:0000259" key="7">
    <source>
        <dbReference type="PROSITE" id="PS51192"/>
    </source>
</evidence>
<dbReference type="GO" id="GO:0005840">
    <property type="term" value="C:ribosome"/>
    <property type="evidence" value="ECO:0007669"/>
    <property type="project" value="TreeGrafter"/>
</dbReference>
<evidence type="ECO:0000256" key="2">
    <source>
        <dbReference type="ARBA" id="ARBA00022801"/>
    </source>
</evidence>
<dbReference type="Pfam" id="PF00271">
    <property type="entry name" value="Helicase_C"/>
    <property type="match status" value="1"/>
</dbReference>
<evidence type="ECO:0000256" key="3">
    <source>
        <dbReference type="ARBA" id="ARBA00022806"/>
    </source>
</evidence>
<dbReference type="CDD" id="cd18787">
    <property type="entry name" value="SF2_C_DEAD"/>
    <property type="match status" value="1"/>
</dbReference>
<dbReference type="PROSITE" id="PS51195">
    <property type="entry name" value="Q_MOTIF"/>
    <property type="match status" value="1"/>
</dbReference>
<dbReference type="RefSeq" id="WP_155666488.1">
    <property type="nucleotide sequence ID" value="NZ_WOCA01000001.1"/>
</dbReference>
<dbReference type="InterPro" id="IPR011545">
    <property type="entry name" value="DEAD/DEAH_box_helicase_dom"/>
</dbReference>
<dbReference type="InterPro" id="IPR050547">
    <property type="entry name" value="DEAD_box_RNA_helicases"/>
</dbReference>
<comment type="caution">
    <text evidence="10">The sequence shown here is derived from an EMBL/GenBank/DDBJ whole genome shotgun (WGS) entry which is preliminary data.</text>
</comment>
<feature type="domain" description="Helicase C-terminal" evidence="8">
    <location>
        <begin position="234"/>
        <end position="388"/>
    </location>
</feature>
<dbReference type="GO" id="GO:0016787">
    <property type="term" value="F:hydrolase activity"/>
    <property type="evidence" value="ECO:0007669"/>
    <property type="project" value="UniProtKB-KW"/>
</dbReference>
<dbReference type="InterPro" id="IPR001650">
    <property type="entry name" value="Helicase_C-like"/>
</dbReference>
<feature type="domain" description="Helicase ATP-binding" evidence="7">
    <location>
        <begin position="34"/>
        <end position="208"/>
    </location>
</feature>
<evidence type="ECO:0000256" key="5">
    <source>
        <dbReference type="PROSITE-ProRule" id="PRU00552"/>
    </source>
</evidence>
<feature type="domain" description="DEAD-box RNA helicase Q" evidence="9">
    <location>
        <begin position="3"/>
        <end position="31"/>
    </location>
</feature>
<dbReference type="InterPro" id="IPR014001">
    <property type="entry name" value="Helicase_ATP-bd"/>
</dbReference>
<dbReference type="PANTHER" id="PTHR47963">
    <property type="entry name" value="DEAD-BOX ATP-DEPENDENT RNA HELICASE 47, MITOCHONDRIAL"/>
    <property type="match status" value="1"/>
</dbReference>
<evidence type="ECO:0000259" key="8">
    <source>
        <dbReference type="PROSITE" id="PS51194"/>
    </source>
</evidence>
<keyword evidence="3 10" id="KW-0347">Helicase</keyword>
<dbReference type="CDD" id="cd00268">
    <property type="entry name" value="DEADc"/>
    <property type="match status" value="1"/>
</dbReference>
<feature type="compositionally biased region" description="Basic residues" evidence="6">
    <location>
        <begin position="402"/>
        <end position="418"/>
    </location>
</feature>
<keyword evidence="4" id="KW-0067">ATP-binding</keyword>
<dbReference type="EMBL" id="WOCA01000001">
    <property type="protein sequence ID" value="MUK87107.1"/>
    <property type="molecule type" value="Genomic_DNA"/>
</dbReference>
<evidence type="ECO:0000259" key="9">
    <source>
        <dbReference type="PROSITE" id="PS51195"/>
    </source>
</evidence>
<dbReference type="InterPro" id="IPR044742">
    <property type="entry name" value="DEAD/DEAH_RhlB"/>
</dbReference>
<dbReference type="GO" id="GO:0033592">
    <property type="term" value="F:RNA strand annealing activity"/>
    <property type="evidence" value="ECO:0007669"/>
    <property type="project" value="TreeGrafter"/>
</dbReference>
<dbReference type="AlphaFoldDB" id="A0A6N8FGD0"/>
<sequence length="436" mass="50150">MEKKFNDFSLQPIMLDVINQLGFKQPTEIQEKVIPAILNGKSVIGQSHTGSGKTHAYLIPLFNQMDTTKREIQFVITAPTRELAMQIFDEVKKMIKYADKEQKWIAKLLVGGTDKQKMVEKLKEPPHIVVGTPGRILDLVKEEAISLYSAKSFVIDEADLMLDLGFINEVDQLLVRSNPDIQLLVYSATIPQRLEHFLKKYLENPLHVKIANELSPETMEHRLVALKHRKEADVIYEISKAIHPYLAIIFTNGKDKANELADELLDRGLDVGLIHGGLTPRERKRVLKDIQNLRYQYIVATDLAARGIDIKGVSHVINAQIPKEEEFYIHRVGRTARAGMEGTAISLYHEEDLQLIQKLEQKGLDFVFTDVKNGQWMEAKPWNERNLRTKVTTNVEKEAWKKVRKPKKVKPGYKKKMKKQQESIKKQITKRTKYKK</sequence>
<keyword evidence="1" id="KW-0547">Nucleotide-binding</keyword>
<evidence type="ECO:0000256" key="6">
    <source>
        <dbReference type="SAM" id="MobiDB-lite"/>
    </source>
</evidence>
<dbReference type="GO" id="GO:0005524">
    <property type="term" value="F:ATP binding"/>
    <property type="evidence" value="ECO:0007669"/>
    <property type="project" value="UniProtKB-KW"/>
</dbReference>
<keyword evidence="2" id="KW-0378">Hydrolase</keyword>
<feature type="compositionally biased region" description="Basic residues" evidence="6">
    <location>
        <begin position="427"/>
        <end position="436"/>
    </location>
</feature>
<evidence type="ECO:0000313" key="10">
    <source>
        <dbReference type="EMBL" id="MUK87107.1"/>
    </source>
</evidence>
<dbReference type="GO" id="GO:0003724">
    <property type="term" value="F:RNA helicase activity"/>
    <property type="evidence" value="ECO:0007669"/>
    <property type="project" value="InterPro"/>
</dbReference>
<protein>
    <submittedName>
        <fullName evidence="10">DEAD/DEAH box helicase</fullName>
    </submittedName>
</protein>
<keyword evidence="11" id="KW-1185">Reference proteome</keyword>
<dbReference type="Gene3D" id="3.40.50.300">
    <property type="entry name" value="P-loop containing nucleotide triphosphate hydrolases"/>
    <property type="match status" value="2"/>
</dbReference>
<dbReference type="SUPFAM" id="SSF52540">
    <property type="entry name" value="P-loop containing nucleoside triphosphate hydrolases"/>
    <property type="match status" value="1"/>
</dbReference>
<name>A0A6N8FGD0_9BACI</name>
<dbReference type="GO" id="GO:0009409">
    <property type="term" value="P:response to cold"/>
    <property type="evidence" value="ECO:0007669"/>
    <property type="project" value="TreeGrafter"/>
</dbReference>
<proteinExistence type="predicted"/>
<dbReference type="SMART" id="SM00487">
    <property type="entry name" value="DEXDc"/>
    <property type="match status" value="1"/>
</dbReference>
<dbReference type="Proteomes" id="UP000469125">
    <property type="component" value="Unassembled WGS sequence"/>
</dbReference>
<accession>A0A6N8FGD0</accession>
<dbReference type="InterPro" id="IPR014014">
    <property type="entry name" value="RNA_helicase_DEAD_Q_motif"/>
</dbReference>
<dbReference type="PROSITE" id="PS51194">
    <property type="entry name" value="HELICASE_CTER"/>
    <property type="match status" value="1"/>
</dbReference>
<reference evidence="10 11" key="1">
    <citation type="submission" date="2019-11" db="EMBL/GenBank/DDBJ databases">
        <authorList>
            <person name="Li X."/>
        </authorList>
    </citation>
    <scope>NUCLEOTIDE SEQUENCE [LARGE SCALE GENOMIC DNA]</scope>
    <source>
        <strain evidence="10 11">L9</strain>
    </source>
</reference>
<evidence type="ECO:0000256" key="4">
    <source>
        <dbReference type="ARBA" id="ARBA00022840"/>
    </source>
</evidence>
<dbReference type="PANTHER" id="PTHR47963:SF1">
    <property type="entry name" value="DEAD-BOX ATP-DEPENDENT RNA HELICASE CSHB"/>
    <property type="match status" value="1"/>
</dbReference>
<dbReference type="Pfam" id="PF00270">
    <property type="entry name" value="DEAD"/>
    <property type="match status" value="1"/>
</dbReference>
<dbReference type="PROSITE" id="PS51192">
    <property type="entry name" value="HELICASE_ATP_BIND_1"/>
    <property type="match status" value="1"/>
</dbReference>
<feature type="short sequence motif" description="Q motif" evidence="5">
    <location>
        <begin position="3"/>
        <end position="31"/>
    </location>
</feature>
<gene>
    <name evidence="10" type="ORF">GMD78_01645</name>
</gene>
<feature type="region of interest" description="Disordered" evidence="6">
    <location>
        <begin position="400"/>
        <end position="436"/>
    </location>
</feature>
<dbReference type="SMART" id="SM00490">
    <property type="entry name" value="HELICc"/>
    <property type="match status" value="1"/>
</dbReference>